<keyword evidence="2" id="KW-0539">Nucleus</keyword>
<dbReference type="OMA" id="DPDPRAF"/>
<name>B8M1G7_TALSN</name>
<proteinExistence type="predicted"/>
<dbReference type="PANTHER" id="PTHR37534:SF46">
    <property type="entry name" value="ZN(II)2CYS6 TRANSCRIPTION FACTOR (EUROFUNG)"/>
    <property type="match status" value="1"/>
</dbReference>
<evidence type="ECO:0008006" key="5">
    <source>
        <dbReference type="Google" id="ProtNLM"/>
    </source>
</evidence>
<dbReference type="OrthoDB" id="187139at2759"/>
<accession>B8M1G7</accession>
<comment type="subcellular location">
    <subcellularLocation>
        <location evidence="1">Nucleus</location>
    </subcellularLocation>
</comment>
<reference evidence="4" key="1">
    <citation type="journal article" date="2015" name="Genome Announc.">
        <title>Genome sequence of the AIDS-associated pathogen Penicillium marneffei (ATCC18224) and its near taxonomic relative Talaromyces stipitatus (ATCC10500).</title>
        <authorList>
            <person name="Nierman W.C."/>
            <person name="Fedorova-Abrams N.D."/>
            <person name="Andrianopoulos A."/>
        </authorList>
    </citation>
    <scope>NUCLEOTIDE SEQUENCE [LARGE SCALE GENOMIC DNA]</scope>
    <source>
        <strain evidence="4">ATCC 10500 / CBS 375.48 / QM 6759 / NRRL 1006</strain>
    </source>
</reference>
<gene>
    <name evidence="3" type="ORF">TSTA_091030</name>
</gene>
<evidence type="ECO:0000313" key="3">
    <source>
        <dbReference type="EMBL" id="EED21863.1"/>
    </source>
</evidence>
<dbReference type="PANTHER" id="PTHR37534">
    <property type="entry name" value="TRANSCRIPTIONAL ACTIVATOR PROTEIN UGA3"/>
    <property type="match status" value="1"/>
</dbReference>
<dbReference type="GO" id="GO:0005634">
    <property type="term" value="C:nucleus"/>
    <property type="evidence" value="ECO:0007669"/>
    <property type="project" value="UniProtKB-SubCell"/>
</dbReference>
<organism evidence="3 4">
    <name type="scientific">Talaromyces stipitatus (strain ATCC 10500 / CBS 375.48 / QM 6759 / NRRL 1006)</name>
    <name type="common">Penicillium stipitatum</name>
    <dbReference type="NCBI Taxonomy" id="441959"/>
    <lineage>
        <taxon>Eukaryota</taxon>
        <taxon>Fungi</taxon>
        <taxon>Dikarya</taxon>
        <taxon>Ascomycota</taxon>
        <taxon>Pezizomycotina</taxon>
        <taxon>Eurotiomycetes</taxon>
        <taxon>Eurotiomycetidae</taxon>
        <taxon>Eurotiales</taxon>
        <taxon>Trichocomaceae</taxon>
        <taxon>Talaromyces</taxon>
        <taxon>Talaromyces sect. Talaromyces</taxon>
    </lineage>
</organism>
<evidence type="ECO:0000256" key="1">
    <source>
        <dbReference type="ARBA" id="ARBA00004123"/>
    </source>
</evidence>
<dbReference type="AlphaFoldDB" id="B8M1G7"/>
<keyword evidence="4" id="KW-1185">Reference proteome</keyword>
<dbReference type="HOGENOM" id="CLU_023417_2_0_1"/>
<dbReference type="eggNOG" id="ENOG502QWIS">
    <property type="taxonomic scope" value="Eukaryota"/>
</dbReference>
<dbReference type="Pfam" id="PF11951">
    <property type="entry name" value="Fungal_trans_2"/>
    <property type="match status" value="1"/>
</dbReference>
<dbReference type="InterPro" id="IPR021858">
    <property type="entry name" value="Fun_TF"/>
</dbReference>
<evidence type="ECO:0000256" key="2">
    <source>
        <dbReference type="ARBA" id="ARBA00023242"/>
    </source>
</evidence>
<dbReference type="GeneID" id="8101593"/>
<protein>
    <recommendedName>
        <fullName evidence="5">C6 transcription factor</fullName>
    </recommendedName>
</protein>
<evidence type="ECO:0000313" key="4">
    <source>
        <dbReference type="Proteomes" id="UP000001745"/>
    </source>
</evidence>
<dbReference type="EMBL" id="EQ962653">
    <property type="protein sequence ID" value="EED21863.1"/>
    <property type="molecule type" value="Genomic_DNA"/>
</dbReference>
<dbReference type="PhylomeDB" id="B8M1G7"/>
<dbReference type="STRING" id="441959.B8M1G7"/>
<dbReference type="Proteomes" id="UP000001745">
    <property type="component" value="Unassembled WGS sequence"/>
</dbReference>
<sequence>MSFANPDASGIQESTWQHYAVVINQLLREFRDITSASQEKSLHLSVTLLVLCHVEIISGNLKGAIFSHLRACRQLILSLLQRSPPRMQSTDQELLGFALEFYAYFALMTNITPYGKNQAHTIPLDNFVTSLSPLHEYSTFGALMSCGHDLFEAIASISQLFSQRLYEQHRQQAEPSAPTMAMYEALLVYLSNWQFTGPTNKWSDPREQTWAGEIYKNALLIYLKASICGSVIDNPKVICEIQEHVDEILQLLTRLNCSPYGTIMMWPCMIAGSCLIKTTQRDFMQKALRTSRWKMCHVKQAAEILESLWRDNVKCAFGPYGLHYIMQKHGISFCMG</sequence>
<dbReference type="InParanoid" id="B8M1G7"/>
<dbReference type="VEuPathDB" id="FungiDB:TSTA_091030"/>
<dbReference type="RefSeq" id="XP_002478826.1">
    <property type="nucleotide sequence ID" value="XM_002478781.1"/>
</dbReference>